<evidence type="ECO:0000256" key="10">
    <source>
        <dbReference type="ARBA" id="ARBA00023274"/>
    </source>
</evidence>
<dbReference type="FunCoup" id="A0A067QP82">
    <property type="interactions" value="1676"/>
</dbReference>
<keyword evidence="13" id="KW-1185">Reference proteome</keyword>
<dbReference type="PANTHER" id="PTHR16276:SF1">
    <property type="entry name" value="SMALL RIBOSOMAL SUBUNIT PROTEIN MS39"/>
    <property type="match status" value="1"/>
</dbReference>
<evidence type="ECO:0000256" key="6">
    <source>
        <dbReference type="ARBA" id="ARBA00022884"/>
    </source>
</evidence>
<dbReference type="PANTHER" id="PTHR16276">
    <property type="entry name" value="PENTATRICOPEPTIDE REPEAT DOMAIN-CONTAINING PROTEIN 3"/>
    <property type="match status" value="1"/>
</dbReference>
<gene>
    <name evidence="12" type="ORF">L798_13435</name>
</gene>
<keyword evidence="9" id="KW-0496">Mitochondrion</keyword>
<dbReference type="EMBL" id="KK853097">
    <property type="protein sequence ID" value="KDR11430.1"/>
    <property type="molecule type" value="Genomic_DNA"/>
</dbReference>
<evidence type="ECO:0000256" key="1">
    <source>
        <dbReference type="ARBA" id="ARBA00004173"/>
    </source>
</evidence>
<proteinExistence type="inferred from homology"/>
<evidence type="ECO:0000256" key="5">
    <source>
        <dbReference type="ARBA" id="ARBA00022845"/>
    </source>
</evidence>
<dbReference type="Gene3D" id="1.25.40.10">
    <property type="entry name" value="Tetratricopeptide repeat domain"/>
    <property type="match status" value="1"/>
</dbReference>
<evidence type="ECO:0000313" key="12">
    <source>
        <dbReference type="EMBL" id="KDR11430.1"/>
    </source>
</evidence>
<evidence type="ECO:0000256" key="3">
    <source>
        <dbReference type="ARBA" id="ARBA00022730"/>
    </source>
</evidence>
<keyword evidence="8" id="KW-0689">Ribosomal protein</keyword>
<keyword evidence="7" id="KW-0809">Transit peptide</keyword>
<keyword evidence="4" id="KW-0677">Repeat</keyword>
<dbReference type="GO" id="GO:0006417">
    <property type="term" value="P:regulation of translation"/>
    <property type="evidence" value="ECO:0007669"/>
    <property type="project" value="UniProtKB-KW"/>
</dbReference>
<dbReference type="GO" id="GO:0043024">
    <property type="term" value="F:ribosomal small subunit binding"/>
    <property type="evidence" value="ECO:0007669"/>
    <property type="project" value="InterPro"/>
</dbReference>
<evidence type="ECO:0000256" key="4">
    <source>
        <dbReference type="ARBA" id="ARBA00022737"/>
    </source>
</evidence>
<sequence>MNPTIHLALRSQNRRQLNITLGIIKQYSSAKGQEVIIPKKIHRGPTDILKALASTVQPDLTAAHYKYHDDPYLIPVSNVQKRSFALSKESGRKAAQWIRAQNSELFQHKVSYPPVQVFYPRPVYDENSEVDEEVLKKVIDDVLVSDAIAVYQLLQNKGQSISESTKQSFLELLCFYNCEDTLPEDLIEERWFRHGGSHKDKQRKTWKDNGLAENVFRSLDHPGSPAYCTLLQGMTRFFQVDRAWRLYQETQARGILLTRDAFNSLIRVACYLHEGNEHRWQLIQELLTAMSKQNITPDTETLNAVLEAVSSMGPQKNVKTYALRALSEFKHVGVQPSLASFYFVLITFCKERGPVSSILVDIMDAIEGQTFNIQNPKDTFFFVTAMDICRNHLQDINLAHRVDKLLHVGNNYDLIGDSFKESIYYRHYFVLLCNMEPLEVFMEYYNKLVPHIYIPEPAVMEEVIKTVDMNGAAEYFPKLWSDMVIFDHTERANNVGALLGGMVRNEPQPSSDLSDKFTQIAWNAWEKLEVNANEEKYRQFRWTGQMLGDIMLLSLRGGKFSQALDVLNKLEKDQNSIVGVPSIEALQLFTDVCISQNKADEAIKCIRYTADAGFSETGMLAQQLSGSIELNTEQLTRLTSIVGQDVIQSPNITSVAESENNNQ</sequence>
<keyword evidence="5" id="KW-0810">Translation regulation</keyword>
<organism evidence="12 13">
    <name type="scientific">Zootermopsis nevadensis</name>
    <name type="common">Dampwood termite</name>
    <dbReference type="NCBI Taxonomy" id="136037"/>
    <lineage>
        <taxon>Eukaryota</taxon>
        <taxon>Metazoa</taxon>
        <taxon>Ecdysozoa</taxon>
        <taxon>Arthropoda</taxon>
        <taxon>Hexapoda</taxon>
        <taxon>Insecta</taxon>
        <taxon>Pterygota</taxon>
        <taxon>Neoptera</taxon>
        <taxon>Polyneoptera</taxon>
        <taxon>Dictyoptera</taxon>
        <taxon>Blattodea</taxon>
        <taxon>Blattoidea</taxon>
        <taxon>Termitoidae</taxon>
        <taxon>Termopsidae</taxon>
        <taxon>Zootermopsis</taxon>
    </lineage>
</organism>
<protein>
    <recommendedName>
        <fullName evidence="11">Small ribosomal subunit protein mS39</fullName>
    </recommendedName>
</protein>
<dbReference type="GO" id="GO:0019843">
    <property type="term" value="F:rRNA binding"/>
    <property type="evidence" value="ECO:0007669"/>
    <property type="project" value="UniProtKB-KW"/>
</dbReference>
<dbReference type="Pfam" id="PF13812">
    <property type="entry name" value="PPR_3"/>
    <property type="match status" value="1"/>
</dbReference>
<dbReference type="OrthoDB" id="185373at2759"/>
<evidence type="ECO:0000256" key="9">
    <source>
        <dbReference type="ARBA" id="ARBA00023128"/>
    </source>
</evidence>
<dbReference type="Pfam" id="PF22330">
    <property type="entry name" value="Rib_mS39_PPR"/>
    <property type="match status" value="1"/>
</dbReference>
<dbReference type="eggNOG" id="KOG4422">
    <property type="taxonomic scope" value="Eukaryota"/>
</dbReference>
<evidence type="ECO:0000256" key="2">
    <source>
        <dbReference type="ARBA" id="ARBA00008551"/>
    </source>
</evidence>
<dbReference type="GO" id="GO:0005739">
    <property type="term" value="C:mitochondrion"/>
    <property type="evidence" value="ECO:0007669"/>
    <property type="project" value="UniProtKB-SubCell"/>
</dbReference>
<dbReference type="InterPro" id="IPR002885">
    <property type="entry name" value="PPR_rpt"/>
</dbReference>
<dbReference type="InterPro" id="IPR037387">
    <property type="entry name" value="PTCD3"/>
</dbReference>
<accession>A0A067QP82</accession>
<dbReference type="STRING" id="136037.A0A067QP82"/>
<dbReference type="Proteomes" id="UP000027135">
    <property type="component" value="Unassembled WGS sequence"/>
</dbReference>
<dbReference type="GO" id="GO:1990904">
    <property type="term" value="C:ribonucleoprotein complex"/>
    <property type="evidence" value="ECO:0007669"/>
    <property type="project" value="UniProtKB-KW"/>
</dbReference>
<evidence type="ECO:0000313" key="13">
    <source>
        <dbReference type="Proteomes" id="UP000027135"/>
    </source>
</evidence>
<dbReference type="InterPro" id="IPR055063">
    <property type="entry name" value="Rib_mS39_PPR"/>
</dbReference>
<comment type="subcellular location">
    <subcellularLocation>
        <location evidence="1">Mitochondrion</location>
    </subcellularLocation>
</comment>
<comment type="similarity">
    <text evidence="2">Belongs to the mitochondrion-specific ribosomal protein mS39 family.</text>
</comment>
<dbReference type="OMA" id="FMHQEAQ"/>
<dbReference type="AlphaFoldDB" id="A0A067QP82"/>
<evidence type="ECO:0000256" key="7">
    <source>
        <dbReference type="ARBA" id="ARBA00022946"/>
    </source>
</evidence>
<dbReference type="GO" id="GO:0032543">
    <property type="term" value="P:mitochondrial translation"/>
    <property type="evidence" value="ECO:0007669"/>
    <property type="project" value="InterPro"/>
</dbReference>
<keyword evidence="6" id="KW-0694">RNA-binding</keyword>
<keyword evidence="3" id="KW-0699">rRNA-binding</keyword>
<reference evidence="12 13" key="1">
    <citation type="journal article" date="2014" name="Nat. Commun.">
        <title>Molecular traces of alternative social organization in a termite genome.</title>
        <authorList>
            <person name="Terrapon N."/>
            <person name="Li C."/>
            <person name="Robertson H.M."/>
            <person name="Ji L."/>
            <person name="Meng X."/>
            <person name="Booth W."/>
            <person name="Chen Z."/>
            <person name="Childers C.P."/>
            <person name="Glastad K.M."/>
            <person name="Gokhale K."/>
            <person name="Gowin J."/>
            <person name="Gronenberg W."/>
            <person name="Hermansen R.A."/>
            <person name="Hu H."/>
            <person name="Hunt B.G."/>
            <person name="Huylmans A.K."/>
            <person name="Khalil S.M."/>
            <person name="Mitchell R.D."/>
            <person name="Munoz-Torres M.C."/>
            <person name="Mustard J.A."/>
            <person name="Pan H."/>
            <person name="Reese J.T."/>
            <person name="Scharf M.E."/>
            <person name="Sun F."/>
            <person name="Vogel H."/>
            <person name="Xiao J."/>
            <person name="Yang W."/>
            <person name="Yang Z."/>
            <person name="Yang Z."/>
            <person name="Zhou J."/>
            <person name="Zhu J."/>
            <person name="Brent C.S."/>
            <person name="Elsik C.G."/>
            <person name="Goodisman M.A."/>
            <person name="Liberles D.A."/>
            <person name="Roe R.M."/>
            <person name="Vargo E.L."/>
            <person name="Vilcinskas A."/>
            <person name="Wang J."/>
            <person name="Bornberg-Bauer E."/>
            <person name="Korb J."/>
            <person name="Zhang G."/>
            <person name="Liebig J."/>
        </authorList>
    </citation>
    <scope>NUCLEOTIDE SEQUENCE [LARGE SCALE GENOMIC DNA]</scope>
    <source>
        <tissue evidence="12">Whole organism</tissue>
    </source>
</reference>
<evidence type="ECO:0000256" key="11">
    <source>
        <dbReference type="ARBA" id="ARBA00035134"/>
    </source>
</evidence>
<keyword evidence="10" id="KW-0687">Ribonucleoprotein</keyword>
<evidence type="ECO:0000256" key="8">
    <source>
        <dbReference type="ARBA" id="ARBA00022980"/>
    </source>
</evidence>
<dbReference type="InParanoid" id="A0A067QP82"/>
<dbReference type="GO" id="GO:0005840">
    <property type="term" value="C:ribosome"/>
    <property type="evidence" value="ECO:0007669"/>
    <property type="project" value="UniProtKB-KW"/>
</dbReference>
<name>A0A067QP82_ZOONE</name>
<dbReference type="InterPro" id="IPR011990">
    <property type="entry name" value="TPR-like_helical_dom_sf"/>
</dbReference>